<accession>A0A2N1PVC0</accession>
<reference evidence="1 2" key="1">
    <citation type="journal article" date="2017" name="ISME J.">
        <title>Potential for microbial H2 and metal transformations associated with novel bacteria and archaea in deep terrestrial subsurface sediments.</title>
        <authorList>
            <person name="Hernsdorf A.W."/>
            <person name="Amano Y."/>
            <person name="Miyakawa K."/>
            <person name="Ise K."/>
            <person name="Suzuki Y."/>
            <person name="Anantharaman K."/>
            <person name="Probst A."/>
            <person name="Burstein D."/>
            <person name="Thomas B.C."/>
            <person name="Banfield J.F."/>
        </authorList>
    </citation>
    <scope>NUCLEOTIDE SEQUENCE [LARGE SCALE GENOMIC DNA]</scope>
    <source>
        <strain evidence="1">HGW-Wallbacteria-1</strain>
    </source>
</reference>
<organism evidence="1 2">
    <name type="scientific">Candidatus Wallbacteria bacterium HGW-Wallbacteria-1</name>
    <dbReference type="NCBI Taxonomy" id="2013854"/>
    <lineage>
        <taxon>Bacteria</taxon>
        <taxon>Candidatus Walliibacteriota</taxon>
    </lineage>
</organism>
<sequence length="242" mass="26376">MDYVDQSAGDLRLALYRGAIQEGVFTTFASLDIDSSSLPPCLESVKVSIIGESHIIQVNPFSGQQLFPMGGEQSFTEILACFDLSQIHTSAEVLASPVIEDEMVLCHGGQGTVSWTYRSRMTHRKQDSDALAAVVLEFLQRSDAEGGTLRIGHVFPDSPAGFHCSLEDMGREASQLKRPMTVVFLHAQSVCAGDLNGVVDSNNSASVNSGKDNIRGIHWESMHTYPERGEILTTHSEVLFQS</sequence>
<name>A0A2N1PVC0_9BACT</name>
<proteinExistence type="predicted"/>
<protein>
    <submittedName>
        <fullName evidence="1">Uncharacterized protein</fullName>
    </submittedName>
</protein>
<dbReference type="AlphaFoldDB" id="A0A2N1PVC0"/>
<evidence type="ECO:0000313" key="1">
    <source>
        <dbReference type="EMBL" id="PKK92287.1"/>
    </source>
</evidence>
<gene>
    <name evidence="1" type="ORF">CVV64_02410</name>
</gene>
<comment type="caution">
    <text evidence="1">The sequence shown here is derived from an EMBL/GenBank/DDBJ whole genome shotgun (WGS) entry which is preliminary data.</text>
</comment>
<evidence type="ECO:0000313" key="2">
    <source>
        <dbReference type="Proteomes" id="UP000233256"/>
    </source>
</evidence>
<dbReference type="EMBL" id="PGXC01000001">
    <property type="protein sequence ID" value="PKK92287.1"/>
    <property type="molecule type" value="Genomic_DNA"/>
</dbReference>
<dbReference type="Proteomes" id="UP000233256">
    <property type="component" value="Unassembled WGS sequence"/>
</dbReference>